<dbReference type="PANTHER" id="PTHR43399:SF4">
    <property type="entry name" value="CELL WALL-ASSOCIATED PROTEASE"/>
    <property type="match status" value="1"/>
</dbReference>
<comment type="caution">
    <text evidence="4">The sequence shown here is derived from an EMBL/GenBank/DDBJ whole genome shotgun (WGS) entry which is preliminary data.</text>
</comment>
<dbReference type="Proteomes" id="UP001500459">
    <property type="component" value="Unassembled WGS sequence"/>
</dbReference>
<keyword evidence="5" id="KW-1185">Reference proteome</keyword>
<dbReference type="Pfam" id="PF00082">
    <property type="entry name" value="Peptidase_S8"/>
    <property type="match status" value="1"/>
</dbReference>
<comment type="similarity">
    <text evidence="1 2">Belongs to the peptidase S8 family.</text>
</comment>
<dbReference type="InterPro" id="IPR036852">
    <property type="entry name" value="Peptidase_S8/S53_dom_sf"/>
</dbReference>
<evidence type="ECO:0000256" key="2">
    <source>
        <dbReference type="PROSITE-ProRule" id="PRU01240"/>
    </source>
</evidence>
<evidence type="ECO:0000313" key="5">
    <source>
        <dbReference type="Proteomes" id="UP001500459"/>
    </source>
</evidence>
<dbReference type="Gene3D" id="3.40.50.200">
    <property type="entry name" value="Peptidase S8/S53 domain"/>
    <property type="match status" value="1"/>
</dbReference>
<dbReference type="InterPro" id="IPR000209">
    <property type="entry name" value="Peptidase_S8/S53_dom"/>
</dbReference>
<name>A0ABP6UTY6_9FLAO</name>
<protein>
    <recommendedName>
        <fullName evidence="3">Peptidase S8/S53 domain-containing protein</fullName>
    </recommendedName>
</protein>
<accession>A0ABP6UTY6</accession>
<dbReference type="RefSeq" id="WP_344930745.1">
    <property type="nucleotide sequence ID" value="NZ_BAABCW010000029.1"/>
</dbReference>
<reference evidence="5" key="1">
    <citation type="journal article" date="2019" name="Int. J. Syst. Evol. Microbiol.">
        <title>The Global Catalogue of Microorganisms (GCM) 10K type strain sequencing project: providing services to taxonomists for standard genome sequencing and annotation.</title>
        <authorList>
            <consortium name="The Broad Institute Genomics Platform"/>
            <consortium name="The Broad Institute Genome Sequencing Center for Infectious Disease"/>
            <person name="Wu L."/>
            <person name="Ma J."/>
        </authorList>
    </citation>
    <scope>NUCLEOTIDE SEQUENCE [LARGE SCALE GENOMIC DNA]</scope>
    <source>
        <strain evidence="5">JCM 17106</strain>
    </source>
</reference>
<proteinExistence type="inferred from homology"/>
<evidence type="ECO:0000256" key="1">
    <source>
        <dbReference type="ARBA" id="ARBA00011073"/>
    </source>
</evidence>
<sequence>MKEFEKYNDIIENYKLNQNYNDQKISGDDKKDIEDKIMGNNDIKGDVNIENHGTIVAGLIGTSRDNDKGMNGIADNVKLMISRAVPHDDEYDKNIALVIRYAVDNGAEIINMSFGKFLSTTRLGI</sequence>
<dbReference type="InterPro" id="IPR051048">
    <property type="entry name" value="Peptidase_S8/S53_subtilisin"/>
</dbReference>
<comment type="caution">
    <text evidence="2">Lacks conserved residue(s) required for the propagation of feature annotation.</text>
</comment>
<dbReference type="EMBL" id="BAABCW010000029">
    <property type="protein sequence ID" value="GAA3522460.1"/>
    <property type="molecule type" value="Genomic_DNA"/>
</dbReference>
<dbReference type="PROSITE" id="PS51892">
    <property type="entry name" value="SUBTILASE"/>
    <property type="match status" value="1"/>
</dbReference>
<organism evidence="4 5">
    <name type="scientific">Aquimarina addita</name>
    <dbReference type="NCBI Taxonomy" id="870485"/>
    <lineage>
        <taxon>Bacteria</taxon>
        <taxon>Pseudomonadati</taxon>
        <taxon>Bacteroidota</taxon>
        <taxon>Flavobacteriia</taxon>
        <taxon>Flavobacteriales</taxon>
        <taxon>Flavobacteriaceae</taxon>
        <taxon>Aquimarina</taxon>
    </lineage>
</organism>
<evidence type="ECO:0000259" key="3">
    <source>
        <dbReference type="Pfam" id="PF00082"/>
    </source>
</evidence>
<feature type="domain" description="Peptidase S8/S53" evidence="3">
    <location>
        <begin position="15"/>
        <end position="116"/>
    </location>
</feature>
<dbReference type="SUPFAM" id="SSF52743">
    <property type="entry name" value="Subtilisin-like"/>
    <property type="match status" value="1"/>
</dbReference>
<dbReference type="PANTHER" id="PTHR43399">
    <property type="entry name" value="SUBTILISIN-RELATED"/>
    <property type="match status" value="1"/>
</dbReference>
<gene>
    <name evidence="4" type="ORF">GCM10022393_41330</name>
</gene>
<evidence type="ECO:0000313" key="4">
    <source>
        <dbReference type="EMBL" id="GAA3522460.1"/>
    </source>
</evidence>